<dbReference type="EMBL" id="LXQD01000301">
    <property type="protein sequence ID" value="RCJ27934.1"/>
    <property type="molecule type" value="Genomic_DNA"/>
</dbReference>
<gene>
    <name evidence="1" type="ORF">A6770_24590</name>
</gene>
<evidence type="ECO:0008006" key="3">
    <source>
        <dbReference type="Google" id="ProtNLM"/>
    </source>
</evidence>
<comment type="caution">
    <text evidence="1">The sequence shown here is derived from an EMBL/GenBank/DDBJ whole genome shotgun (WGS) entry which is preliminary data.</text>
</comment>
<sequence>MTDILLGRMLLSHNFDVSTDIVPALSREEFAEVFIEGLAAHKHLKCRLVDNPHWIVEVLFPTEEFSPQKVGELCGYALLEKRRTQRSPSVSPGEFHSASMPEILVLGGIKTTPPTSNSPDALQPGNWGVDVVETLSSEAFLQAIAWDATIAQKPTDSIFKIELKN</sequence>
<evidence type="ECO:0000313" key="2">
    <source>
        <dbReference type="Proteomes" id="UP000252107"/>
    </source>
</evidence>
<organism evidence="1 2">
    <name type="scientific">Nostoc minutum NIES-26</name>
    <dbReference type="NCBI Taxonomy" id="1844469"/>
    <lineage>
        <taxon>Bacteria</taxon>
        <taxon>Bacillati</taxon>
        <taxon>Cyanobacteriota</taxon>
        <taxon>Cyanophyceae</taxon>
        <taxon>Nostocales</taxon>
        <taxon>Nostocaceae</taxon>
        <taxon>Nostoc</taxon>
    </lineage>
</organism>
<dbReference type="Proteomes" id="UP000252107">
    <property type="component" value="Unassembled WGS sequence"/>
</dbReference>
<accession>A0A367QX81</accession>
<evidence type="ECO:0000313" key="1">
    <source>
        <dbReference type="EMBL" id="RCJ27934.1"/>
    </source>
</evidence>
<reference evidence="1" key="1">
    <citation type="submission" date="2016-04" db="EMBL/GenBank/DDBJ databases">
        <authorList>
            <person name="Tabuchi Yagui T.R."/>
        </authorList>
    </citation>
    <scope>NUCLEOTIDE SEQUENCE [LARGE SCALE GENOMIC DNA]</scope>
    <source>
        <strain evidence="1">NIES-26</strain>
    </source>
</reference>
<dbReference type="InterPro" id="IPR020325">
    <property type="entry name" value="Uncharacterised_16.1kDa"/>
</dbReference>
<proteinExistence type="predicted"/>
<protein>
    <recommendedName>
        <fullName evidence="3">DUF2656 domain-containing protein</fullName>
    </recommendedName>
</protein>
<dbReference type="AlphaFoldDB" id="A0A367QX81"/>
<dbReference type="Pfam" id="PF10847">
    <property type="entry name" value="DUF2656"/>
    <property type="match status" value="1"/>
</dbReference>
<name>A0A367QX81_9NOSO</name>
<keyword evidence="2" id="KW-1185">Reference proteome</keyword>